<organism evidence="1 2">
    <name type="scientific">Xylaria flabelliformis</name>
    <dbReference type="NCBI Taxonomy" id="2512241"/>
    <lineage>
        <taxon>Eukaryota</taxon>
        <taxon>Fungi</taxon>
        <taxon>Dikarya</taxon>
        <taxon>Ascomycota</taxon>
        <taxon>Pezizomycotina</taxon>
        <taxon>Sordariomycetes</taxon>
        <taxon>Xylariomycetidae</taxon>
        <taxon>Xylariales</taxon>
        <taxon>Xylariaceae</taxon>
        <taxon>Xylaria</taxon>
    </lineage>
</organism>
<dbReference type="Proteomes" id="UP000319160">
    <property type="component" value="Unassembled WGS sequence"/>
</dbReference>
<keyword evidence="2" id="KW-1185">Reference proteome</keyword>
<accession>A0A553HSS1</accession>
<reference evidence="2" key="1">
    <citation type="submission" date="2019-06" db="EMBL/GenBank/DDBJ databases">
        <title>Draft genome sequence of the griseofulvin-producing fungus Xylaria cubensis strain G536.</title>
        <authorList>
            <person name="Mead M.E."/>
            <person name="Raja H.A."/>
            <person name="Steenwyk J.L."/>
            <person name="Knowles S.L."/>
            <person name="Oberlies N.H."/>
            <person name="Rokas A."/>
        </authorList>
    </citation>
    <scope>NUCLEOTIDE SEQUENCE [LARGE SCALE GENOMIC DNA]</scope>
    <source>
        <strain evidence="2">G536</strain>
    </source>
</reference>
<dbReference type="EMBL" id="VFLP01000050">
    <property type="protein sequence ID" value="TRX90987.1"/>
    <property type="molecule type" value="Genomic_DNA"/>
</dbReference>
<proteinExistence type="predicted"/>
<sequence length="366" mass="42069">MAYMPQSSVSSHRPLWPTAIPQPHPLVFVVELKMGFRISPTPFYQEYRPFGKLQEPIRIALMKTAAIKCTIKKKIHNDFSTWCITENNDDPHGFDIVSPKFQYYDRDFWLDELNRVYEVIRKMECVPSYLWGTKIHIRTQGPMLRRQMKALANTIVRHNYGFNGLARELKCTDVHSDAHSLAWLQDFDVNNPTDRSKKILEGVDSAQSVERIAELMSTCWRGKGHLRAWNFWPMVPDKTGPIATTYYSGHQYAGFVEYNLAPGSATPQDATLWIDLACLFTRGALKHDGRWGGGTAKGPDPNLLRESDLLKFVLEQAEEVDIPRTARARLQEKLAFLNEGDKLYHNMKIEQIFAVLRQQLDAEGNR</sequence>
<dbReference type="OrthoDB" id="4746027at2759"/>
<evidence type="ECO:0000313" key="1">
    <source>
        <dbReference type="EMBL" id="TRX90987.1"/>
    </source>
</evidence>
<evidence type="ECO:0000313" key="2">
    <source>
        <dbReference type="Proteomes" id="UP000319160"/>
    </source>
</evidence>
<comment type="caution">
    <text evidence="1">The sequence shown here is derived from an EMBL/GenBank/DDBJ whole genome shotgun (WGS) entry which is preliminary data.</text>
</comment>
<protein>
    <submittedName>
        <fullName evidence="1">Uncharacterized protein</fullName>
    </submittedName>
</protein>
<name>A0A553HSS1_9PEZI</name>
<dbReference type="AlphaFoldDB" id="A0A553HSS1"/>
<gene>
    <name evidence="1" type="ORF">FHL15_008192</name>
</gene>